<dbReference type="EMBL" id="GGFL01008359">
    <property type="protein sequence ID" value="MBW72537.1"/>
    <property type="molecule type" value="Transcribed_RNA"/>
</dbReference>
<reference evidence="2" key="1">
    <citation type="submission" date="2018-01" db="EMBL/GenBank/DDBJ databases">
        <title>An insight into the sialome of Amazonian anophelines.</title>
        <authorList>
            <person name="Ribeiro J.M."/>
            <person name="Scarpassa V."/>
            <person name="Calvo E."/>
        </authorList>
    </citation>
    <scope>NUCLEOTIDE SEQUENCE</scope>
</reference>
<sequence>MLLLMLLLLLLLVLLLLLLITTTYTNTTTGQYAGQRTARGTATDHVCTDNVARSVPGRHARIAGNQLTWDRTGTAATVQDGGQIEGPDRCTTNAQSTVAAATTDAATTTTTT</sequence>
<dbReference type="AlphaFoldDB" id="A0A2M4D4Q9"/>
<name>A0A2M4D4Q9_ANODA</name>
<evidence type="ECO:0000313" key="2">
    <source>
        <dbReference type="EMBL" id="MBW72537.1"/>
    </source>
</evidence>
<feature type="signal peptide" evidence="1">
    <location>
        <begin position="1"/>
        <end position="25"/>
    </location>
</feature>
<evidence type="ECO:0000256" key="1">
    <source>
        <dbReference type="SAM" id="SignalP"/>
    </source>
</evidence>
<organism evidence="2">
    <name type="scientific">Anopheles darlingi</name>
    <name type="common">Mosquito</name>
    <dbReference type="NCBI Taxonomy" id="43151"/>
    <lineage>
        <taxon>Eukaryota</taxon>
        <taxon>Metazoa</taxon>
        <taxon>Ecdysozoa</taxon>
        <taxon>Arthropoda</taxon>
        <taxon>Hexapoda</taxon>
        <taxon>Insecta</taxon>
        <taxon>Pterygota</taxon>
        <taxon>Neoptera</taxon>
        <taxon>Endopterygota</taxon>
        <taxon>Diptera</taxon>
        <taxon>Nematocera</taxon>
        <taxon>Culicoidea</taxon>
        <taxon>Culicidae</taxon>
        <taxon>Anophelinae</taxon>
        <taxon>Anopheles</taxon>
    </lineage>
</organism>
<feature type="chain" id="PRO_5014688852" evidence="1">
    <location>
        <begin position="26"/>
        <end position="112"/>
    </location>
</feature>
<accession>A0A2M4D4Q9</accession>
<keyword evidence="1" id="KW-0732">Signal</keyword>
<proteinExistence type="predicted"/>
<protein>
    <submittedName>
        <fullName evidence="2">Putative secreted protein</fullName>
    </submittedName>
</protein>